<evidence type="ECO:0000256" key="1">
    <source>
        <dbReference type="SAM" id="MobiDB-lite"/>
    </source>
</evidence>
<evidence type="ECO:0000313" key="2">
    <source>
        <dbReference type="EMBL" id="CAE8584860.1"/>
    </source>
</evidence>
<reference evidence="2" key="1">
    <citation type="submission" date="2021-02" db="EMBL/GenBank/DDBJ databases">
        <authorList>
            <person name="Dougan E. K."/>
            <person name="Rhodes N."/>
            <person name="Thang M."/>
            <person name="Chan C."/>
        </authorList>
    </citation>
    <scope>NUCLEOTIDE SEQUENCE</scope>
</reference>
<feature type="non-terminal residue" evidence="2">
    <location>
        <position position="131"/>
    </location>
</feature>
<comment type="caution">
    <text evidence="2">The sequence shown here is derived from an EMBL/GenBank/DDBJ whole genome shotgun (WGS) entry which is preliminary data.</text>
</comment>
<gene>
    <name evidence="2" type="ORF">PGLA1383_LOCUS3783</name>
</gene>
<feature type="region of interest" description="Disordered" evidence="1">
    <location>
        <begin position="25"/>
        <end position="52"/>
    </location>
</feature>
<proteinExistence type="predicted"/>
<keyword evidence="3" id="KW-1185">Reference proteome</keyword>
<dbReference type="Proteomes" id="UP000654075">
    <property type="component" value="Unassembled WGS sequence"/>
</dbReference>
<name>A0A813DEF7_POLGL</name>
<sequence>GADVFTDVEISPYAVANAPVGRGRAASSRLRKRRVRNQTPIPGRVPVGRSSVGPRRVYGSGSVVSLPRVEIVGRRAGQAAPGWPSCPCRCTVHLLLAGLGSSVEDAGSSAASVVELRLLTVSYLARKRGTT</sequence>
<accession>A0A813DEF7</accession>
<dbReference type="AlphaFoldDB" id="A0A813DEF7"/>
<evidence type="ECO:0000313" key="3">
    <source>
        <dbReference type="Proteomes" id="UP000654075"/>
    </source>
</evidence>
<organism evidence="2 3">
    <name type="scientific">Polarella glacialis</name>
    <name type="common">Dinoflagellate</name>
    <dbReference type="NCBI Taxonomy" id="89957"/>
    <lineage>
        <taxon>Eukaryota</taxon>
        <taxon>Sar</taxon>
        <taxon>Alveolata</taxon>
        <taxon>Dinophyceae</taxon>
        <taxon>Suessiales</taxon>
        <taxon>Suessiaceae</taxon>
        <taxon>Polarella</taxon>
    </lineage>
</organism>
<dbReference type="EMBL" id="CAJNNV010001357">
    <property type="protein sequence ID" value="CAE8584860.1"/>
    <property type="molecule type" value="Genomic_DNA"/>
</dbReference>
<protein>
    <submittedName>
        <fullName evidence="2">Uncharacterized protein</fullName>
    </submittedName>
</protein>